<evidence type="ECO:0000313" key="10">
    <source>
        <dbReference type="EMBL" id="GLI66904.1"/>
    </source>
</evidence>
<reference evidence="10 11" key="1">
    <citation type="journal article" date="2023" name="IScience">
        <title>Expanded male sex-determining region conserved during the evolution of homothallism in the green alga Volvox.</title>
        <authorList>
            <person name="Yamamoto K."/>
            <person name="Matsuzaki R."/>
            <person name="Mahakham W."/>
            <person name="Heman W."/>
            <person name="Sekimoto H."/>
            <person name="Kawachi M."/>
            <person name="Minakuchi Y."/>
            <person name="Toyoda A."/>
            <person name="Nozaki H."/>
        </authorList>
    </citation>
    <scope>NUCLEOTIDE SEQUENCE [LARGE SCALE GENOMIC DNA]</scope>
    <source>
        <strain evidence="10 11">NIES-4468</strain>
    </source>
</reference>
<dbReference type="PROSITE" id="PS50235">
    <property type="entry name" value="USP_3"/>
    <property type="match status" value="1"/>
</dbReference>
<proteinExistence type="inferred from homology"/>
<comment type="catalytic activity">
    <reaction evidence="1">
        <text>Thiol-dependent hydrolysis of ester, thioester, amide, peptide and isopeptide bonds formed by the C-terminal Gly of ubiquitin (a 76-residue protein attached to proteins as an intracellular targeting signal).</text>
        <dbReference type="EC" id="3.4.19.12"/>
    </reaction>
</comment>
<feature type="domain" description="USP" evidence="9">
    <location>
        <begin position="1"/>
        <end position="270"/>
    </location>
</feature>
<dbReference type="InterPro" id="IPR050164">
    <property type="entry name" value="Peptidase_C19"/>
</dbReference>
<evidence type="ECO:0000313" key="11">
    <source>
        <dbReference type="Proteomes" id="UP001165090"/>
    </source>
</evidence>
<keyword evidence="6" id="KW-0378">Hydrolase</keyword>
<dbReference type="InterPro" id="IPR001394">
    <property type="entry name" value="Peptidase_C19_UCH"/>
</dbReference>
<dbReference type="PROSITE" id="PS00973">
    <property type="entry name" value="USP_2"/>
    <property type="match status" value="1"/>
</dbReference>
<dbReference type="EC" id="3.4.19.12" evidence="3"/>
<accession>A0ABQ5SBU3</accession>
<keyword evidence="5" id="KW-0833">Ubl conjugation pathway</keyword>
<feature type="region of interest" description="Disordered" evidence="8">
    <location>
        <begin position="142"/>
        <end position="194"/>
    </location>
</feature>
<dbReference type="SUPFAM" id="SSF54001">
    <property type="entry name" value="Cysteine proteinases"/>
    <property type="match status" value="1"/>
</dbReference>
<keyword evidence="4" id="KW-0645">Protease</keyword>
<dbReference type="PANTHER" id="PTHR24006">
    <property type="entry name" value="UBIQUITIN CARBOXYL-TERMINAL HYDROLASE"/>
    <property type="match status" value="1"/>
</dbReference>
<organism evidence="10 11">
    <name type="scientific">Volvox africanus</name>
    <dbReference type="NCBI Taxonomy" id="51714"/>
    <lineage>
        <taxon>Eukaryota</taxon>
        <taxon>Viridiplantae</taxon>
        <taxon>Chlorophyta</taxon>
        <taxon>core chlorophytes</taxon>
        <taxon>Chlorophyceae</taxon>
        <taxon>CS clade</taxon>
        <taxon>Chlamydomonadales</taxon>
        <taxon>Volvocaceae</taxon>
        <taxon>Volvox</taxon>
    </lineage>
</organism>
<dbReference type="Pfam" id="PF00443">
    <property type="entry name" value="UCH"/>
    <property type="match status" value="1"/>
</dbReference>
<name>A0ABQ5SBU3_9CHLO</name>
<dbReference type="InterPro" id="IPR038765">
    <property type="entry name" value="Papain-like_cys_pep_sf"/>
</dbReference>
<evidence type="ECO:0000256" key="5">
    <source>
        <dbReference type="ARBA" id="ARBA00022786"/>
    </source>
</evidence>
<keyword evidence="11" id="KW-1185">Reference proteome</keyword>
<evidence type="ECO:0000256" key="6">
    <source>
        <dbReference type="ARBA" id="ARBA00022801"/>
    </source>
</evidence>
<evidence type="ECO:0000256" key="8">
    <source>
        <dbReference type="SAM" id="MobiDB-lite"/>
    </source>
</evidence>
<feature type="region of interest" description="Disordered" evidence="8">
    <location>
        <begin position="392"/>
        <end position="427"/>
    </location>
</feature>
<sequence length="597" mass="63701">MERDGRRAAVALGAPKACRTIVEDLFLGRWQSQVRCLVCGHESNTYESFTTVPLDIGQARSVAEALRAFTEAERLDGKNKYRCEKCRALVPALKQTTIWDEPNVLVLQLKRFNGASLCGKITRHVAFPDVVNLRPFMTPSAARHNTEQQQQPQQAADTGSGDDQHQHQSQGQHAHLIGRGSGRLDNVGQRPQHHSMELDTAVGSDGGVHNVYTLTGVLVHQGTSLHSGHYYALVRDSYGDWSCMNDNNVYGTCLEQVQQEQAYLLFYTRQRMKLPRPPPVPPPAIAAMDAEPIPWAGAGNTSASAAESTAGPAARQVYGPQLPANIVRGSAANGNAALREGTLPVRPSRLNPATMPSARLPAKVAIWPEAASIAAVDAGTASTAELAPAAKPVANGRADSRGVSCRPGTTTGSTRRDATSAGPVLATRGSGGSLGAAFIRADTLAAGKRSHLPDNGGGDEASRADTGSAAGPGNASSIPSADVRMGAKGAYERVQQELEGLKACAFYSKGIKRVKQSLEEQLRASSLREAIRETVIHMMRDEGMGLEEVLAVRDGDPWRKVLRRAVPPGILQYGMDELLKLHESLLIPAGLPDSPLS</sequence>
<evidence type="ECO:0000256" key="2">
    <source>
        <dbReference type="ARBA" id="ARBA00009085"/>
    </source>
</evidence>
<dbReference type="Proteomes" id="UP001165090">
    <property type="component" value="Unassembled WGS sequence"/>
</dbReference>
<protein>
    <recommendedName>
        <fullName evidence="3">ubiquitinyl hydrolase 1</fullName>
        <ecNumber evidence="3">3.4.19.12</ecNumber>
    </recommendedName>
</protein>
<evidence type="ECO:0000256" key="7">
    <source>
        <dbReference type="ARBA" id="ARBA00022807"/>
    </source>
</evidence>
<feature type="region of interest" description="Disordered" evidence="8">
    <location>
        <begin position="448"/>
        <end position="481"/>
    </location>
</feature>
<evidence type="ECO:0000256" key="4">
    <source>
        <dbReference type="ARBA" id="ARBA00022670"/>
    </source>
</evidence>
<gene>
    <name evidence="10" type="ORF">VaNZ11_010931</name>
</gene>
<comment type="similarity">
    <text evidence="2">Belongs to the peptidase C19 family.</text>
</comment>
<evidence type="ECO:0000256" key="1">
    <source>
        <dbReference type="ARBA" id="ARBA00000707"/>
    </source>
</evidence>
<dbReference type="PANTHER" id="PTHR24006:SF758">
    <property type="entry name" value="UBIQUITIN CARBOXYL-TERMINAL HYDROLASE 36"/>
    <property type="match status" value="1"/>
</dbReference>
<evidence type="ECO:0000256" key="3">
    <source>
        <dbReference type="ARBA" id="ARBA00012759"/>
    </source>
</evidence>
<dbReference type="InterPro" id="IPR018200">
    <property type="entry name" value="USP_CS"/>
</dbReference>
<comment type="caution">
    <text evidence="10">The sequence shown here is derived from an EMBL/GenBank/DDBJ whole genome shotgun (WGS) entry which is preliminary data.</text>
</comment>
<dbReference type="EMBL" id="BSDZ01000047">
    <property type="protein sequence ID" value="GLI66904.1"/>
    <property type="molecule type" value="Genomic_DNA"/>
</dbReference>
<dbReference type="InterPro" id="IPR028889">
    <property type="entry name" value="USP"/>
</dbReference>
<keyword evidence="7" id="KW-0788">Thiol protease</keyword>
<evidence type="ECO:0000259" key="9">
    <source>
        <dbReference type="PROSITE" id="PS50235"/>
    </source>
</evidence>
<dbReference type="Gene3D" id="3.90.70.10">
    <property type="entry name" value="Cysteine proteinases"/>
    <property type="match status" value="1"/>
</dbReference>